<dbReference type="KEGG" id="mxa:MXAN_7503"/>
<dbReference type="EnsemblBacteria" id="ABF86004">
    <property type="protein sequence ID" value="ABF86004"/>
    <property type="gene ID" value="MXAN_7503"/>
</dbReference>
<dbReference type="EMBL" id="CP000113">
    <property type="protein sequence ID" value="ABF86004.1"/>
    <property type="molecule type" value="Genomic_DNA"/>
</dbReference>
<organism evidence="2 3">
    <name type="scientific">Myxococcus xanthus (strain DK1622)</name>
    <dbReference type="NCBI Taxonomy" id="246197"/>
    <lineage>
        <taxon>Bacteria</taxon>
        <taxon>Pseudomonadati</taxon>
        <taxon>Myxococcota</taxon>
        <taxon>Myxococcia</taxon>
        <taxon>Myxococcales</taxon>
        <taxon>Cystobacterineae</taxon>
        <taxon>Myxococcaceae</taxon>
        <taxon>Myxococcus</taxon>
    </lineage>
</organism>
<keyword evidence="3" id="KW-1185">Reference proteome</keyword>
<dbReference type="AlphaFoldDB" id="Q1CVG7"/>
<feature type="region of interest" description="Disordered" evidence="1">
    <location>
        <begin position="59"/>
        <end position="103"/>
    </location>
</feature>
<protein>
    <submittedName>
        <fullName evidence="2">Uncharacterized protein</fullName>
    </submittedName>
</protein>
<evidence type="ECO:0000313" key="2">
    <source>
        <dbReference type="EMBL" id="ABF86004.1"/>
    </source>
</evidence>
<sequence>MAPALNSRAMSQASSVIASRGGCHHRLEDVAAVRHEGEQHTHHERPEHRVLGRQLRRMTRVQHGERERLEREHRGRVRGEAGHPLERRRDDEQHATGHLKEAECPPCSEGDLAELARELLERECLVRPACEKQQCEDGLKNPEDDVHGWGLGVQALRAGLSDAFSSALASFPCIIFQPYSAPWNAWSSLKPECSKRTRVPSPSASSR</sequence>
<feature type="compositionally biased region" description="Basic and acidic residues" evidence="1">
    <location>
        <begin position="62"/>
        <end position="103"/>
    </location>
</feature>
<accession>Q1CVG7</accession>
<name>Q1CVG7_MYXXD</name>
<evidence type="ECO:0000256" key="1">
    <source>
        <dbReference type="SAM" id="MobiDB-lite"/>
    </source>
</evidence>
<proteinExistence type="predicted"/>
<dbReference type="HOGENOM" id="CLU_1325187_0_0_7"/>
<gene>
    <name evidence="2" type="ordered locus">MXAN_7503</name>
</gene>
<reference evidence="2 3" key="1">
    <citation type="journal article" date="2006" name="Proc. Natl. Acad. Sci. U.S.A.">
        <title>Evolution of sensory complexity recorded in a myxobacterial genome.</title>
        <authorList>
            <person name="Goldman B.S."/>
            <person name="Nierman W.C."/>
            <person name="Kaiser D."/>
            <person name="Slater S.C."/>
            <person name="Durkin A.S."/>
            <person name="Eisen J.A."/>
            <person name="Ronning C.M."/>
            <person name="Barbazuk W.B."/>
            <person name="Blanchard M."/>
            <person name="Field C."/>
            <person name="Halling C."/>
            <person name="Hinkle G."/>
            <person name="Iartchuk O."/>
            <person name="Kim H.S."/>
            <person name="Mackenzie C."/>
            <person name="Madupu R."/>
            <person name="Miller N."/>
            <person name="Shvartsbeyn A."/>
            <person name="Sullivan S.A."/>
            <person name="Vaudin M."/>
            <person name="Wiegand R."/>
            <person name="Kaplan H.B."/>
        </authorList>
    </citation>
    <scope>NUCLEOTIDE SEQUENCE [LARGE SCALE GENOMIC DNA]</scope>
    <source>
        <strain evidence="3">DK1622</strain>
    </source>
</reference>
<evidence type="ECO:0000313" key="3">
    <source>
        <dbReference type="Proteomes" id="UP000002402"/>
    </source>
</evidence>
<dbReference type="Proteomes" id="UP000002402">
    <property type="component" value="Chromosome"/>
</dbReference>